<dbReference type="GO" id="GO:0004722">
    <property type="term" value="F:protein serine/threonine phosphatase activity"/>
    <property type="evidence" value="ECO:0007669"/>
    <property type="project" value="InterPro"/>
</dbReference>
<name>A0A5K1U4Z1_ENTHI</name>
<dbReference type="Gene3D" id="3.60.40.10">
    <property type="entry name" value="PPM-type phosphatase domain"/>
    <property type="match status" value="1"/>
</dbReference>
<keyword evidence="1" id="KW-0479">Metal-binding</keyword>
<dbReference type="SUPFAM" id="SSF81606">
    <property type="entry name" value="PP2C-like"/>
    <property type="match status" value="1"/>
</dbReference>
<dbReference type="InterPro" id="IPR000222">
    <property type="entry name" value="PP2C_BS"/>
</dbReference>
<comment type="caution">
    <text evidence="6">The sequence shown here is derived from an EMBL/GenBank/DDBJ whole genome shotgun (WGS) entry which is preliminary data.</text>
</comment>
<dbReference type="SMR" id="A0A5K1U4Z1"/>
<dbReference type="VEuPathDB" id="AmoebaDB:EHI8A_019360"/>
<organism evidence="6 7">
    <name type="scientific">Entamoeba histolytica</name>
    <dbReference type="NCBI Taxonomy" id="5759"/>
    <lineage>
        <taxon>Eukaryota</taxon>
        <taxon>Amoebozoa</taxon>
        <taxon>Evosea</taxon>
        <taxon>Archamoebae</taxon>
        <taxon>Mastigamoebida</taxon>
        <taxon>Entamoebidae</taxon>
        <taxon>Entamoeba</taxon>
    </lineage>
</organism>
<dbReference type="CDD" id="cd00143">
    <property type="entry name" value="PP2Cc"/>
    <property type="match status" value="1"/>
</dbReference>
<dbReference type="SMART" id="SM00332">
    <property type="entry name" value="PP2Cc"/>
    <property type="match status" value="1"/>
</dbReference>
<keyword evidence="3 4" id="KW-0904">Protein phosphatase</keyword>
<dbReference type="Proteomes" id="UP000078387">
    <property type="component" value="Unassembled WGS sequence"/>
</dbReference>
<evidence type="ECO:0000313" key="7">
    <source>
        <dbReference type="Proteomes" id="UP000078387"/>
    </source>
</evidence>
<dbReference type="InterPro" id="IPR015655">
    <property type="entry name" value="PP2C"/>
</dbReference>
<feature type="domain" description="PPM-type phosphatase" evidence="5">
    <location>
        <begin position="23"/>
        <end position="308"/>
    </location>
</feature>
<dbReference type="InterPro" id="IPR001932">
    <property type="entry name" value="PPM-type_phosphatase-like_dom"/>
</dbReference>
<dbReference type="OMA" id="MQGYRMT"/>
<dbReference type="PANTHER" id="PTHR13832">
    <property type="entry name" value="PROTEIN PHOSPHATASE 2C"/>
    <property type="match status" value="1"/>
</dbReference>
<dbReference type="VEuPathDB" id="AmoebaDB:EHI_110320"/>
<dbReference type="PROSITE" id="PS01032">
    <property type="entry name" value="PPM_1"/>
    <property type="match status" value="1"/>
</dbReference>
<proteinExistence type="inferred from homology"/>
<dbReference type="VEuPathDB" id="AmoebaDB:KM1_044230"/>
<evidence type="ECO:0000256" key="4">
    <source>
        <dbReference type="RuleBase" id="RU003465"/>
    </source>
</evidence>
<dbReference type="Pfam" id="PF00481">
    <property type="entry name" value="PP2C"/>
    <property type="match status" value="1"/>
</dbReference>
<dbReference type="FunFam" id="3.60.40.10:FF:000075">
    <property type="entry name" value="Protein phosphatase 2C, putative"/>
    <property type="match status" value="1"/>
</dbReference>
<dbReference type="AlphaFoldDB" id="A0A5K1U4Z1"/>
<gene>
    <name evidence="6" type="ORF">CL6EHI_110320</name>
</gene>
<dbReference type="PROSITE" id="PS51746">
    <property type="entry name" value="PPM_2"/>
    <property type="match status" value="1"/>
</dbReference>
<evidence type="ECO:0000256" key="3">
    <source>
        <dbReference type="ARBA" id="ARBA00022912"/>
    </source>
</evidence>
<dbReference type="VEuPathDB" id="AmoebaDB:EHI7A_022280"/>
<keyword evidence="2 4" id="KW-0378">Hydrolase</keyword>
<accession>A0A5K1U4Z1</accession>
<evidence type="ECO:0000256" key="1">
    <source>
        <dbReference type="ARBA" id="ARBA00022723"/>
    </source>
</evidence>
<evidence type="ECO:0000256" key="2">
    <source>
        <dbReference type="ARBA" id="ARBA00022801"/>
    </source>
</evidence>
<evidence type="ECO:0000313" key="6">
    <source>
        <dbReference type="EMBL" id="GAT92158.1"/>
    </source>
</evidence>
<reference evidence="6 7" key="1">
    <citation type="submission" date="2016-05" db="EMBL/GenBank/DDBJ databases">
        <title>First whole genome sequencing of Entamoeba histolytica HM1:IMSS-clone-6.</title>
        <authorList>
            <person name="Mukherjee Avik.K."/>
            <person name="Izumyama S."/>
            <person name="Nakada-Tsukui K."/>
            <person name="Nozaki T."/>
        </authorList>
    </citation>
    <scope>NUCLEOTIDE SEQUENCE [LARGE SCALE GENOMIC DNA]</scope>
    <source>
        <strain evidence="6 7">HM1:IMSS clone 6</strain>
    </source>
</reference>
<comment type="similarity">
    <text evidence="4">Belongs to the PP2C family.</text>
</comment>
<evidence type="ECO:0000259" key="5">
    <source>
        <dbReference type="PROSITE" id="PS51746"/>
    </source>
</evidence>
<sequence length="334" mass="36607">MGSLLSVPVTEQQSGETKGEFLDCGYTSMQGWRRTMEDAHIVDIEFTCENGKKASFFGVFDGHGGDQVAEYCSKIYVETLLNTDAFKAGNYQQALIDTNIKIDEQMRTPAVNDLLKTLGSGSSNIYEGMFGDLVADGMGCTSVVILIIDNTIYCGNAGDSRSVMLKGDSVIPLSIDHKPSLQSEIDRITLAGGTIDNGRVNGNLNLTRTIGDLMYKRQSELPPQSQIISCYPDVKQEAIDGTEKLIILACDGIWDVLTNEQCVEKVVEYLKQGNSLKETCEKIANDCLSKEPYSKPGWDNMTLLVVKFKSFNPQPDITTVVTSSQEKDEGSVTK</sequence>
<dbReference type="EMBL" id="BDEQ01000001">
    <property type="protein sequence ID" value="GAT92158.1"/>
    <property type="molecule type" value="Genomic_DNA"/>
</dbReference>
<dbReference type="InterPro" id="IPR036457">
    <property type="entry name" value="PPM-type-like_dom_sf"/>
</dbReference>
<dbReference type="PANTHER" id="PTHR13832:SF854">
    <property type="entry name" value="PROTEIN PHOSPHATASE 2C-RELATED PROTEIN"/>
    <property type="match status" value="1"/>
</dbReference>
<dbReference type="VEuPathDB" id="AmoebaDB:EHI5A_021130"/>
<protein>
    <submittedName>
        <fullName evidence="6">Protein phosphatase putative</fullName>
    </submittedName>
</protein>
<dbReference type="GO" id="GO:0046872">
    <property type="term" value="F:metal ion binding"/>
    <property type="evidence" value="ECO:0007669"/>
    <property type="project" value="UniProtKB-KW"/>
</dbReference>